<reference evidence="2 3" key="1">
    <citation type="submission" date="2019-03" db="EMBL/GenBank/DDBJ databases">
        <title>First draft genome of Liparis tanakae, snailfish: a comprehensive survey of snailfish specific genes.</title>
        <authorList>
            <person name="Kim W."/>
            <person name="Song I."/>
            <person name="Jeong J.-H."/>
            <person name="Kim D."/>
            <person name="Kim S."/>
            <person name="Ryu S."/>
            <person name="Song J.Y."/>
            <person name="Lee S.K."/>
        </authorList>
    </citation>
    <scope>NUCLEOTIDE SEQUENCE [LARGE SCALE GENOMIC DNA]</scope>
    <source>
        <tissue evidence="2">Muscle</tissue>
    </source>
</reference>
<name>A0A4Z2F530_9TELE</name>
<evidence type="ECO:0000313" key="2">
    <source>
        <dbReference type="EMBL" id="TNN35582.1"/>
    </source>
</evidence>
<evidence type="ECO:0000256" key="1">
    <source>
        <dbReference type="SAM" id="MobiDB-lite"/>
    </source>
</evidence>
<dbReference type="EMBL" id="SRLO01001744">
    <property type="protein sequence ID" value="TNN35582.1"/>
    <property type="molecule type" value="Genomic_DNA"/>
</dbReference>
<accession>A0A4Z2F530</accession>
<feature type="region of interest" description="Disordered" evidence="1">
    <location>
        <begin position="27"/>
        <end position="55"/>
    </location>
</feature>
<keyword evidence="3" id="KW-1185">Reference proteome</keyword>
<proteinExistence type="predicted"/>
<gene>
    <name evidence="2" type="ORF">EYF80_054243</name>
</gene>
<organism evidence="2 3">
    <name type="scientific">Liparis tanakae</name>
    <name type="common">Tanaka's snailfish</name>
    <dbReference type="NCBI Taxonomy" id="230148"/>
    <lineage>
        <taxon>Eukaryota</taxon>
        <taxon>Metazoa</taxon>
        <taxon>Chordata</taxon>
        <taxon>Craniata</taxon>
        <taxon>Vertebrata</taxon>
        <taxon>Euteleostomi</taxon>
        <taxon>Actinopterygii</taxon>
        <taxon>Neopterygii</taxon>
        <taxon>Teleostei</taxon>
        <taxon>Neoteleostei</taxon>
        <taxon>Acanthomorphata</taxon>
        <taxon>Eupercaria</taxon>
        <taxon>Perciformes</taxon>
        <taxon>Cottioidei</taxon>
        <taxon>Cottales</taxon>
        <taxon>Liparidae</taxon>
        <taxon>Liparis</taxon>
    </lineage>
</organism>
<comment type="caution">
    <text evidence="2">The sequence shown here is derived from an EMBL/GenBank/DDBJ whole genome shotgun (WGS) entry which is preliminary data.</text>
</comment>
<sequence>MWRGKQRSADGSRHQLQTTCSAVWAQRSVRKDGSSRPPEPLVKGRGRGRDAVTNPPVLNETERLLLRFFCSQNLDYRSAFKASAAACSGVATYRRRGPLSSHRTRGTACSVSRVPLRPRGQQLELWKQTEHGTPSALYSSTSVICL</sequence>
<dbReference type="Proteomes" id="UP000314294">
    <property type="component" value="Unassembled WGS sequence"/>
</dbReference>
<protein>
    <submittedName>
        <fullName evidence="2">Uncharacterized protein</fullName>
    </submittedName>
</protein>
<dbReference type="AlphaFoldDB" id="A0A4Z2F530"/>
<evidence type="ECO:0000313" key="3">
    <source>
        <dbReference type="Proteomes" id="UP000314294"/>
    </source>
</evidence>